<name>A0ABQ6K1T7_9MICO</name>
<dbReference type="Gene3D" id="3.40.50.720">
    <property type="entry name" value="NAD(P)-binding Rossmann-like Domain"/>
    <property type="match status" value="2"/>
</dbReference>
<sequence>MSVAQRILIVGRGTAGTSLARSIRESGGEVVGFLDDAVVDDEVLGTLADASRVIAQHEVGMVYFAIPSVDAGVLRSFLDSVDSDHVEIAIVPRTYRTLAKEQVDLSDLTDVDVLDLVGRKPVKHDLLESAAFLRGQRVLVTGAAGSIGSTLVRQIATMDPDAIVCVDWWENGMFFLEQEFADDPRISYHVADVKSSARLKAVFAEMRPTVVFHAAAYKHVPMMQRDPVEAINNNIGGSVAVMRTAVEAGVRHVVYVSTDKAVNPVNVMGATKRIGEIAMTDLARHSSATSLTAVRFGNVIESNGSVMQTFRSQLARRAPLTVTDPEVTRFFMTLDEAAQLVIQSAFIGASGDIFVLDMGEPVRIMDLAASLSRLVDPPPTSRSSGCGRARRCTKS</sequence>
<dbReference type="InterPro" id="IPR003869">
    <property type="entry name" value="Polysac_CapD-like"/>
</dbReference>
<reference evidence="5" key="1">
    <citation type="journal article" date="2019" name="Int. J. Syst. Evol. Microbiol.">
        <title>The Global Catalogue of Microorganisms (GCM) 10K type strain sequencing project: providing services to taxonomists for standard genome sequencing and annotation.</title>
        <authorList>
            <consortium name="The Broad Institute Genomics Platform"/>
            <consortium name="The Broad Institute Genome Sequencing Center for Infectious Disease"/>
            <person name="Wu L."/>
            <person name="Ma J."/>
        </authorList>
    </citation>
    <scope>NUCLEOTIDE SEQUENCE [LARGE SCALE GENOMIC DNA]</scope>
    <source>
        <strain evidence="5">NBRC 108894</strain>
    </source>
</reference>
<protein>
    <recommendedName>
        <fullName evidence="3">Polysaccharide biosynthesis protein CapD-like domain-containing protein</fullName>
    </recommendedName>
</protein>
<feature type="region of interest" description="Disordered" evidence="2">
    <location>
        <begin position="375"/>
        <end position="395"/>
    </location>
</feature>
<evidence type="ECO:0000313" key="5">
    <source>
        <dbReference type="Proteomes" id="UP001157034"/>
    </source>
</evidence>
<comment type="caution">
    <text evidence="4">The sequence shown here is derived from an EMBL/GenBank/DDBJ whole genome shotgun (WGS) entry which is preliminary data.</text>
</comment>
<dbReference type="EMBL" id="BSVB01000001">
    <property type="protein sequence ID" value="GMA94274.1"/>
    <property type="molecule type" value="Genomic_DNA"/>
</dbReference>
<feature type="domain" description="Polysaccharide biosynthesis protein CapD-like" evidence="3">
    <location>
        <begin position="138"/>
        <end position="376"/>
    </location>
</feature>
<keyword evidence="5" id="KW-1185">Reference proteome</keyword>
<comment type="similarity">
    <text evidence="1">Belongs to the polysaccharide synthase family.</text>
</comment>
<gene>
    <name evidence="4" type="ORF">GCM10025881_10980</name>
</gene>
<dbReference type="CDD" id="cd05237">
    <property type="entry name" value="UDP_invert_4-6DH_SDR_e"/>
    <property type="match status" value="1"/>
</dbReference>
<organism evidence="4 5">
    <name type="scientific">Pseudolysinimonas kribbensis</name>
    <dbReference type="NCBI Taxonomy" id="433641"/>
    <lineage>
        <taxon>Bacteria</taxon>
        <taxon>Bacillati</taxon>
        <taxon>Actinomycetota</taxon>
        <taxon>Actinomycetes</taxon>
        <taxon>Micrococcales</taxon>
        <taxon>Microbacteriaceae</taxon>
        <taxon>Pseudolysinimonas</taxon>
    </lineage>
</organism>
<evidence type="ECO:0000259" key="3">
    <source>
        <dbReference type="Pfam" id="PF02719"/>
    </source>
</evidence>
<evidence type="ECO:0000313" key="4">
    <source>
        <dbReference type="EMBL" id="GMA94274.1"/>
    </source>
</evidence>
<accession>A0ABQ6K1T7</accession>
<dbReference type="InterPro" id="IPR036291">
    <property type="entry name" value="NAD(P)-bd_dom_sf"/>
</dbReference>
<evidence type="ECO:0000256" key="2">
    <source>
        <dbReference type="SAM" id="MobiDB-lite"/>
    </source>
</evidence>
<dbReference type="Proteomes" id="UP001157034">
    <property type="component" value="Unassembled WGS sequence"/>
</dbReference>
<dbReference type="PANTHER" id="PTHR43318:SF1">
    <property type="entry name" value="POLYSACCHARIDE BIOSYNTHESIS PROTEIN EPSC-RELATED"/>
    <property type="match status" value="1"/>
</dbReference>
<dbReference type="PANTHER" id="PTHR43318">
    <property type="entry name" value="UDP-N-ACETYLGLUCOSAMINE 4,6-DEHYDRATASE"/>
    <property type="match status" value="1"/>
</dbReference>
<dbReference type="InterPro" id="IPR051203">
    <property type="entry name" value="Polysaccharide_Synthase-Rel"/>
</dbReference>
<proteinExistence type="inferred from homology"/>
<evidence type="ECO:0000256" key="1">
    <source>
        <dbReference type="ARBA" id="ARBA00007430"/>
    </source>
</evidence>
<dbReference type="SUPFAM" id="SSF51735">
    <property type="entry name" value="NAD(P)-binding Rossmann-fold domains"/>
    <property type="match status" value="2"/>
</dbReference>
<dbReference type="Pfam" id="PF02719">
    <property type="entry name" value="Polysacc_synt_2"/>
    <property type="match status" value="1"/>
</dbReference>